<dbReference type="AlphaFoldDB" id="A0A7J8NBV4"/>
<dbReference type="EMBL" id="JABEZX010000013">
    <property type="protein sequence ID" value="MBA0574409.1"/>
    <property type="molecule type" value="Genomic_DNA"/>
</dbReference>
<protein>
    <submittedName>
        <fullName evidence="1">Uncharacterized protein</fullName>
    </submittedName>
</protein>
<accession>A0A7J8NBV4</accession>
<sequence length="52" mass="5633">MANSVCFTSVCSFSTPNKPGIIINDSIPRKVIGVNEVFRSSKGARFQSLEAK</sequence>
<comment type="caution">
    <text evidence="1">The sequence shown here is derived from an EMBL/GenBank/DDBJ whole genome shotgun (WGS) entry which is preliminary data.</text>
</comment>
<gene>
    <name evidence="1" type="ORF">Golob_001617</name>
</gene>
<evidence type="ECO:0000313" key="1">
    <source>
        <dbReference type="EMBL" id="MBA0574409.1"/>
    </source>
</evidence>
<keyword evidence="2" id="KW-1185">Reference proteome</keyword>
<feature type="non-terminal residue" evidence="1">
    <location>
        <position position="52"/>
    </location>
</feature>
<reference evidence="1 2" key="1">
    <citation type="journal article" date="2019" name="Genome Biol. Evol.">
        <title>Insights into the evolution of the New World diploid cottons (Gossypium, subgenus Houzingenia) based on genome sequencing.</title>
        <authorList>
            <person name="Grover C.E."/>
            <person name="Arick M.A. 2nd"/>
            <person name="Thrash A."/>
            <person name="Conover J.L."/>
            <person name="Sanders W.S."/>
            <person name="Peterson D.G."/>
            <person name="Frelichowski J.E."/>
            <person name="Scheffler J.A."/>
            <person name="Scheffler B.E."/>
            <person name="Wendel J.F."/>
        </authorList>
    </citation>
    <scope>NUCLEOTIDE SEQUENCE [LARGE SCALE GENOMIC DNA]</scope>
    <source>
        <strain evidence="1">157</strain>
        <tissue evidence="1">Leaf</tissue>
    </source>
</reference>
<proteinExistence type="predicted"/>
<dbReference type="Proteomes" id="UP000593572">
    <property type="component" value="Unassembled WGS sequence"/>
</dbReference>
<name>A0A7J8NBV4_9ROSI</name>
<evidence type="ECO:0000313" key="2">
    <source>
        <dbReference type="Proteomes" id="UP000593572"/>
    </source>
</evidence>
<organism evidence="1 2">
    <name type="scientific">Gossypium lobatum</name>
    <dbReference type="NCBI Taxonomy" id="34289"/>
    <lineage>
        <taxon>Eukaryota</taxon>
        <taxon>Viridiplantae</taxon>
        <taxon>Streptophyta</taxon>
        <taxon>Embryophyta</taxon>
        <taxon>Tracheophyta</taxon>
        <taxon>Spermatophyta</taxon>
        <taxon>Magnoliopsida</taxon>
        <taxon>eudicotyledons</taxon>
        <taxon>Gunneridae</taxon>
        <taxon>Pentapetalae</taxon>
        <taxon>rosids</taxon>
        <taxon>malvids</taxon>
        <taxon>Malvales</taxon>
        <taxon>Malvaceae</taxon>
        <taxon>Malvoideae</taxon>
        <taxon>Gossypium</taxon>
    </lineage>
</organism>